<accession>A0A915ILT8</accession>
<keyword evidence="1" id="KW-1185">Reference proteome</keyword>
<sequence length="269" mass="29269">MPAELFQFENSLCFLHGRLRNGKLKLGGLTTEGAGVCRCTCWLLDQKSESGRKGGVSLKISKLSFTFVLEIFDMGLTKDGKATSFDNCDIELHACGAKKFDGNCCIELCCGNNTVGGEELCCIDAKILVFSVLRTALLSFKTLFVSLAPPADDEPSSDAQSAATLTVYAGLVQDAPETHSGRDQPTIPTIKLTGHVLDRYTALKHAASALIRFSLLRAVYLCLFQPNGMQSTQRKRTEGKLFFRSVGGYRRSLSEKLQLSFPTDSGFLG</sequence>
<dbReference type="WBParaSite" id="nRc.2.0.1.t14834-RA">
    <property type="protein sequence ID" value="nRc.2.0.1.t14834-RA"/>
    <property type="gene ID" value="nRc.2.0.1.g14834"/>
</dbReference>
<evidence type="ECO:0000313" key="2">
    <source>
        <dbReference type="WBParaSite" id="nRc.2.0.1.t14834-RA"/>
    </source>
</evidence>
<dbReference type="Proteomes" id="UP000887565">
    <property type="component" value="Unplaced"/>
</dbReference>
<name>A0A915ILT8_ROMCU</name>
<organism evidence="1 2">
    <name type="scientific">Romanomermis culicivorax</name>
    <name type="common">Nematode worm</name>
    <dbReference type="NCBI Taxonomy" id="13658"/>
    <lineage>
        <taxon>Eukaryota</taxon>
        <taxon>Metazoa</taxon>
        <taxon>Ecdysozoa</taxon>
        <taxon>Nematoda</taxon>
        <taxon>Enoplea</taxon>
        <taxon>Dorylaimia</taxon>
        <taxon>Mermithida</taxon>
        <taxon>Mermithoidea</taxon>
        <taxon>Mermithidae</taxon>
        <taxon>Romanomermis</taxon>
    </lineage>
</organism>
<evidence type="ECO:0000313" key="1">
    <source>
        <dbReference type="Proteomes" id="UP000887565"/>
    </source>
</evidence>
<reference evidence="2" key="1">
    <citation type="submission" date="2022-11" db="UniProtKB">
        <authorList>
            <consortium name="WormBaseParasite"/>
        </authorList>
    </citation>
    <scope>IDENTIFICATION</scope>
</reference>
<protein>
    <submittedName>
        <fullName evidence="2">Uncharacterized protein</fullName>
    </submittedName>
</protein>
<proteinExistence type="predicted"/>
<dbReference type="AlphaFoldDB" id="A0A915ILT8"/>